<organism evidence="1 2">
    <name type="scientific">Paenibacillus ferrarius</name>
    <dbReference type="NCBI Taxonomy" id="1469647"/>
    <lineage>
        <taxon>Bacteria</taxon>
        <taxon>Bacillati</taxon>
        <taxon>Bacillota</taxon>
        <taxon>Bacilli</taxon>
        <taxon>Bacillales</taxon>
        <taxon>Paenibacillaceae</taxon>
        <taxon>Paenibacillus</taxon>
    </lineage>
</organism>
<evidence type="ECO:0000313" key="1">
    <source>
        <dbReference type="EMBL" id="OPH56019.1"/>
    </source>
</evidence>
<protein>
    <submittedName>
        <fullName evidence="1">Uncharacterized protein</fullName>
    </submittedName>
</protein>
<keyword evidence="2" id="KW-1185">Reference proteome</keyword>
<dbReference type="Proteomes" id="UP000190626">
    <property type="component" value="Unassembled WGS sequence"/>
</dbReference>
<reference evidence="2" key="1">
    <citation type="submission" date="2016-07" db="EMBL/GenBank/DDBJ databases">
        <authorList>
            <person name="Florea S."/>
            <person name="Webb J.S."/>
            <person name="Jaromczyk J."/>
            <person name="Schardl C.L."/>
        </authorList>
    </citation>
    <scope>NUCLEOTIDE SEQUENCE [LARGE SCALE GENOMIC DNA]</scope>
    <source>
        <strain evidence="2">CY1</strain>
    </source>
</reference>
<evidence type="ECO:0000313" key="2">
    <source>
        <dbReference type="Proteomes" id="UP000190626"/>
    </source>
</evidence>
<dbReference type="AlphaFoldDB" id="A0A1V4HH64"/>
<accession>A0A1V4HH64</accession>
<proteinExistence type="predicted"/>
<dbReference type="EMBL" id="MBTG01000018">
    <property type="protein sequence ID" value="OPH56019.1"/>
    <property type="molecule type" value="Genomic_DNA"/>
</dbReference>
<name>A0A1V4HH64_9BACL</name>
<gene>
    <name evidence="1" type="ORF">BC351_29455</name>
</gene>
<sequence length="84" mass="10124">MNSTKITRTCNLIQQLRSLLWVNAYFILGRKMKNLQIEDILPAFYIFRQNSAKFVRILRERFDRMCCDVQIRFRFYANIVNQGA</sequence>
<comment type="caution">
    <text evidence="1">The sequence shown here is derived from an EMBL/GenBank/DDBJ whole genome shotgun (WGS) entry which is preliminary data.</text>
</comment>